<dbReference type="InterPro" id="IPR022893">
    <property type="entry name" value="Shikimate_DH_fam"/>
</dbReference>
<keyword evidence="2" id="KW-0057">Aromatic amino acid biosynthesis</keyword>
<dbReference type="SUPFAM" id="SSF53223">
    <property type="entry name" value="Aminoacid dehydrogenase-like, N-terminal domain"/>
    <property type="match status" value="1"/>
</dbReference>
<dbReference type="Pfam" id="PF08501">
    <property type="entry name" value="Shikimate_dh_N"/>
    <property type="match status" value="1"/>
</dbReference>
<feature type="domain" description="Shikimate dehydrogenase substrate binding N-terminal" evidence="3">
    <location>
        <begin position="6"/>
        <end position="87"/>
    </location>
</feature>
<dbReference type="GO" id="GO:0019632">
    <property type="term" value="P:shikimate metabolic process"/>
    <property type="evidence" value="ECO:0007669"/>
    <property type="project" value="TreeGrafter"/>
</dbReference>
<accession>A0A9D2AS66</accession>
<dbReference type="InterPro" id="IPR013708">
    <property type="entry name" value="Shikimate_DH-bd_N"/>
</dbReference>
<dbReference type="PANTHER" id="PTHR21089">
    <property type="entry name" value="SHIKIMATE DEHYDROGENASE"/>
    <property type="match status" value="1"/>
</dbReference>
<dbReference type="GO" id="GO:0009073">
    <property type="term" value="P:aromatic amino acid family biosynthetic process"/>
    <property type="evidence" value="ECO:0007669"/>
    <property type="project" value="UniProtKB-KW"/>
</dbReference>
<dbReference type="InterPro" id="IPR036291">
    <property type="entry name" value="NAD(P)-bd_dom_sf"/>
</dbReference>
<dbReference type="AlphaFoldDB" id="A0A9D2AS66"/>
<dbReference type="Proteomes" id="UP000824249">
    <property type="component" value="Unassembled WGS sequence"/>
</dbReference>
<reference evidence="4" key="1">
    <citation type="journal article" date="2021" name="PeerJ">
        <title>Extensive microbial diversity within the chicken gut microbiome revealed by metagenomics and culture.</title>
        <authorList>
            <person name="Gilroy R."/>
            <person name="Ravi A."/>
            <person name="Getino M."/>
            <person name="Pursley I."/>
            <person name="Horton D.L."/>
            <person name="Alikhan N.F."/>
            <person name="Baker D."/>
            <person name="Gharbi K."/>
            <person name="Hall N."/>
            <person name="Watson M."/>
            <person name="Adriaenssens E.M."/>
            <person name="Foster-Nyarko E."/>
            <person name="Jarju S."/>
            <person name="Secka A."/>
            <person name="Antonio M."/>
            <person name="Oren A."/>
            <person name="Chaudhuri R.R."/>
            <person name="La Ragione R."/>
            <person name="Hildebrand F."/>
            <person name="Pallen M.J."/>
        </authorList>
    </citation>
    <scope>NUCLEOTIDE SEQUENCE</scope>
    <source>
        <strain evidence="4">26628</strain>
    </source>
</reference>
<dbReference type="SUPFAM" id="SSF51735">
    <property type="entry name" value="NAD(P)-binding Rossmann-fold domains"/>
    <property type="match status" value="1"/>
</dbReference>
<comment type="pathway">
    <text evidence="1">Metabolic intermediate biosynthesis; chorismate biosynthesis; chorismate from D-erythrose 4-phosphate and phosphoenolpyruvate: step 4/7.</text>
</comment>
<comment type="caution">
    <text evidence="4">The sequence shown here is derived from an EMBL/GenBank/DDBJ whole genome shotgun (WGS) entry which is preliminary data.</text>
</comment>
<dbReference type="PANTHER" id="PTHR21089:SF1">
    <property type="entry name" value="BIFUNCTIONAL 3-DEHYDROQUINATE DEHYDRATASE_SHIKIMATE DEHYDROGENASE, CHLOROPLASTIC"/>
    <property type="match status" value="1"/>
</dbReference>
<dbReference type="InterPro" id="IPR046346">
    <property type="entry name" value="Aminoacid_DH-like_N_sf"/>
</dbReference>
<gene>
    <name evidence="4" type="ORF">H9737_05810</name>
</gene>
<dbReference type="GO" id="GO:0050661">
    <property type="term" value="F:NADP binding"/>
    <property type="evidence" value="ECO:0007669"/>
    <property type="project" value="TreeGrafter"/>
</dbReference>
<evidence type="ECO:0000256" key="1">
    <source>
        <dbReference type="ARBA" id="ARBA00004871"/>
    </source>
</evidence>
<dbReference type="EMBL" id="DXFD01000085">
    <property type="protein sequence ID" value="HIX47184.1"/>
    <property type="molecule type" value="Genomic_DNA"/>
</dbReference>
<name>A0A9D2AS66_9FIRM</name>
<evidence type="ECO:0000313" key="5">
    <source>
        <dbReference type="Proteomes" id="UP000824249"/>
    </source>
</evidence>
<protein>
    <submittedName>
        <fullName evidence="4">Shikimate dehydrogenase</fullName>
    </submittedName>
</protein>
<proteinExistence type="predicted"/>
<dbReference type="Gene3D" id="3.40.50.10860">
    <property type="entry name" value="Leucine Dehydrogenase, chain A, domain 1"/>
    <property type="match status" value="1"/>
</dbReference>
<dbReference type="GO" id="GO:0009423">
    <property type="term" value="P:chorismate biosynthetic process"/>
    <property type="evidence" value="ECO:0007669"/>
    <property type="project" value="TreeGrafter"/>
</dbReference>
<organism evidence="4 5">
    <name type="scientific">Candidatus Borkfalkia faecigallinarum</name>
    <dbReference type="NCBI Taxonomy" id="2838509"/>
    <lineage>
        <taxon>Bacteria</taxon>
        <taxon>Bacillati</taxon>
        <taxon>Bacillota</taxon>
        <taxon>Clostridia</taxon>
        <taxon>Christensenellales</taxon>
        <taxon>Christensenellaceae</taxon>
        <taxon>Candidatus Borkfalkia</taxon>
    </lineage>
</organism>
<dbReference type="GO" id="GO:0004764">
    <property type="term" value="F:shikimate 3-dehydrogenase (NADP+) activity"/>
    <property type="evidence" value="ECO:0007669"/>
    <property type="project" value="InterPro"/>
</dbReference>
<keyword evidence="2" id="KW-0028">Amino-acid biosynthesis</keyword>
<dbReference type="GO" id="GO:0005829">
    <property type="term" value="C:cytosol"/>
    <property type="evidence" value="ECO:0007669"/>
    <property type="project" value="TreeGrafter"/>
</dbReference>
<evidence type="ECO:0000259" key="3">
    <source>
        <dbReference type="Pfam" id="PF08501"/>
    </source>
</evidence>
<dbReference type="CDD" id="cd01065">
    <property type="entry name" value="NAD_bind_Shikimate_DH"/>
    <property type="match status" value="1"/>
</dbReference>
<sequence length="265" mass="28557">MLKLAVIGKDVSKSDSAKMHTFDMRGLGSDCSYELISCPAEQFDAQAERLLREYDAFNVTIPYKLTVIPHLKRLEGDAAVFGAVNTVVGGVGYNTDGLGFSLMLENSGIDPAGRRVLVLGAGGAGRSVVKKLLDAGAQVEVYDLNRDSAAAVCAEFSGARALDAVVPEDRFLIVNVTGVGMHKTEGISPVGADVLARCEAAVDLIYYPRKSEFLRIAESLGKPIVNGEGMLFYQAYYADCIVLGRTPRAEEAKALFEQYREVYKG</sequence>
<evidence type="ECO:0000313" key="4">
    <source>
        <dbReference type="EMBL" id="HIX47184.1"/>
    </source>
</evidence>
<reference evidence="4" key="2">
    <citation type="submission" date="2021-04" db="EMBL/GenBank/DDBJ databases">
        <authorList>
            <person name="Gilroy R."/>
        </authorList>
    </citation>
    <scope>NUCLEOTIDE SEQUENCE</scope>
    <source>
        <strain evidence="4">26628</strain>
    </source>
</reference>
<dbReference type="Gene3D" id="3.40.50.720">
    <property type="entry name" value="NAD(P)-binding Rossmann-like Domain"/>
    <property type="match status" value="1"/>
</dbReference>
<evidence type="ECO:0000256" key="2">
    <source>
        <dbReference type="ARBA" id="ARBA00023141"/>
    </source>
</evidence>